<dbReference type="Proteomes" id="UP001476950">
    <property type="component" value="Unassembled WGS sequence"/>
</dbReference>
<dbReference type="EMBL" id="JAMPLM010000014">
    <property type="protein sequence ID" value="MEP1060037.1"/>
    <property type="molecule type" value="Genomic_DNA"/>
</dbReference>
<dbReference type="RefSeq" id="WP_190447034.1">
    <property type="nucleotide sequence ID" value="NZ_JAMPLM010000014.1"/>
</dbReference>
<proteinExistence type="predicted"/>
<protein>
    <submittedName>
        <fullName evidence="1">DUF4278 domain-containing protein</fullName>
    </submittedName>
</protein>
<accession>A0ABV0KLB8</accession>
<dbReference type="Pfam" id="PF14105">
    <property type="entry name" value="DUF4278"/>
    <property type="match status" value="1"/>
</dbReference>
<comment type="caution">
    <text evidence="1">The sequence shown here is derived from an EMBL/GenBank/DDBJ whole genome shotgun (WGS) entry which is preliminary data.</text>
</comment>
<evidence type="ECO:0000313" key="2">
    <source>
        <dbReference type="Proteomes" id="UP001476950"/>
    </source>
</evidence>
<gene>
    <name evidence="1" type="ORF">NDI38_16495</name>
</gene>
<organism evidence="1 2">
    <name type="scientific">Stenomitos frigidus AS-A4</name>
    <dbReference type="NCBI Taxonomy" id="2933935"/>
    <lineage>
        <taxon>Bacteria</taxon>
        <taxon>Bacillati</taxon>
        <taxon>Cyanobacteriota</taxon>
        <taxon>Cyanophyceae</taxon>
        <taxon>Leptolyngbyales</taxon>
        <taxon>Leptolyngbyaceae</taxon>
        <taxon>Stenomitos</taxon>
    </lineage>
</organism>
<name>A0ABV0KLB8_9CYAN</name>
<evidence type="ECO:0000313" key="1">
    <source>
        <dbReference type="EMBL" id="MEP1060037.1"/>
    </source>
</evidence>
<keyword evidence="2" id="KW-1185">Reference proteome</keyword>
<reference evidence="1 2" key="1">
    <citation type="submission" date="2022-04" db="EMBL/GenBank/DDBJ databases">
        <title>Positive selection, recombination, and allopatry shape intraspecific diversity of widespread and dominant cyanobacteria.</title>
        <authorList>
            <person name="Wei J."/>
            <person name="Shu W."/>
            <person name="Hu C."/>
        </authorList>
    </citation>
    <scope>NUCLEOTIDE SEQUENCE [LARGE SCALE GENOMIC DNA]</scope>
    <source>
        <strain evidence="1 2">AS-A4</strain>
    </source>
</reference>
<dbReference type="InterPro" id="IPR025458">
    <property type="entry name" value="DUF4278"/>
</dbReference>
<sequence length="141" mass="15136">MKLSYRGVDYDFNPSSLQARGAKYRLNNVAKARTLGALLTYRGAAYSIAPSTQTESASPSVAPGTMLTYRGIRYTVQPETVQPTLQAAPAQAVTAIKVLVRSLEDQARALTMNHHRATKNRQLAMLLRSAADVGMPAAAAS</sequence>